<evidence type="ECO:0000313" key="2">
    <source>
        <dbReference type="EMBL" id="KAE9964807.1"/>
    </source>
</evidence>
<sequence length="224" mass="25868">MKPSHTAGAKVEELPKIDAQAEAPPIKLVKTSMEVASRSEGEPAWKAPEPHFMGLPTELRVMIYERLFIKEDPIFIDTALPPITRTNRRIREESLDTYYRRNNFTLKLKDYKRGRLMLFLEGCRFSDNVRLDAWHECTADWLTLRSNMVDWLVMAYRGEAPVLGLSHQSTEGEYDRNVRAHRIAKLFAIVDAARRMKTLDSEEGRRWFGDIIDLAEVCGERAEA</sequence>
<gene>
    <name evidence="2" type="ORF">BLS_008058</name>
    <name evidence="3" type="ORF">EG327_011341</name>
    <name evidence="1" type="ORF">EG328_011037</name>
</gene>
<organism evidence="2 4">
    <name type="scientific">Venturia inaequalis</name>
    <name type="common">Apple scab fungus</name>
    <dbReference type="NCBI Taxonomy" id="5025"/>
    <lineage>
        <taxon>Eukaryota</taxon>
        <taxon>Fungi</taxon>
        <taxon>Dikarya</taxon>
        <taxon>Ascomycota</taxon>
        <taxon>Pezizomycotina</taxon>
        <taxon>Dothideomycetes</taxon>
        <taxon>Pleosporomycetidae</taxon>
        <taxon>Venturiales</taxon>
        <taxon>Venturiaceae</taxon>
        <taxon>Venturia</taxon>
    </lineage>
</organism>
<dbReference type="EMBL" id="WNWS01000778">
    <property type="protein sequence ID" value="KAE9963794.1"/>
    <property type="molecule type" value="Genomic_DNA"/>
</dbReference>
<evidence type="ECO:0000313" key="1">
    <source>
        <dbReference type="EMBL" id="KAE9963794.1"/>
    </source>
</evidence>
<dbReference type="Proteomes" id="UP000433883">
    <property type="component" value="Unassembled WGS sequence"/>
</dbReference>
<accession>A0A8H3U809</accession>
<evidence type="ECO:0000313" key="4">
    <source>
        <dbReference type="Proteomes" id="UP000433883"/>
    </source>
</evidence>
<dbReference type="Proteomes" id="UP000490939">
    <property type="component" value="Unassembled WGS sequence"/>
</dbReference>
<dbReference type="EMBL" id="WNWQ01000664">
    <property type="protein sequence ID" value="KAE9964807.1"/>
    <property type="molecule type" value="Genomic_DNA"/>
</dbReference>
<name>A0A8H3U809_VENIN</name>
<dbReference type="OrthoDB" id="62952at2759"/>
<dbReference type="Proteomes" id="UP000447873">
    <property type="component" value="Unassembled WGS sequence"/>
</dbReference>
<comment type="caution">
    <text evidence="2">The sequence shown here is derived from an EMBL/GenBank/DDBJ whole genome shotgun (WGS) entry which is preliminary data.</text>
</comment>
<proteinExistence type="predicted"/>
<evidence type="ECO:0000313" key="3">
    <source>
        <dbReference type="EMBL" id="KAE9967666.1"/>
    </source>
</evidence>
<reference evidence="2 4" key="1">
    <citation type="submission" date="2019-11" db="EMBL/GenBank/DDBJ databases">
        <title>Venturia inaequalis Genome Resource.</title>
        <authorList>
            <person name="Lichtner F.J."/>
        </authorList>
    </citation>
    <scope>NUCLEOTIDE SEQUENCE [LARGE SCALE GENOMIC DNA]</scope>
    <source>
        <strain evidence="1 5">120213</strain>
        <strain evidence="2">Bline_iso_100314</strain>
        <strain evidence="3 6">DMI_063113</strain>
    </source>
</reference>
<dbReference type="EMBL" id="WNWR01000888">
    <property type="protein sequence ID" value="KAE9967666.1"/>
    <property type="molecule type" value="Genomic_DNA"/>
</dbReference>
<protein>
    <submittedName>
        <fullName evidence="2">Uncharacterized protein</fullName>
    </submittedName>
</protein>
<dbReference type="AlphaFoldDB" id="A0A8H3U809"/>
<evidence type="ECO:0000313" key="5">
    <source>
        <dbReference type="Proteomes" id="UP000447873"/>
    </source>
</evidence>
<keyword evidence="6" id="KW-1185">Reference proteome</keyword>
<evidence type="ECO:0000313" key="6">
    <source>
        <dbReference type="Proteomes" id="UP000490939"/>
    </source>
</evidence>